<dbReference type="AlphaFoldDB" id="A0A1I6HGL1"/>
<feature type="domain" description="GST N-terminal" evidence="1">
    <location>
        <begin position="1"/>
        <end position="82"/>
    </location>
</feature>
<dbReference type="InterPro" id="IPR036282">
    <property type="entry name" value="Glutathione-S-Trfase_C_sf"/>
</dbReference>
<dbReference type="SUPFAM" id="SSF52833">
    <property type="entry name" value="Thioredoxin-like"/>
    <property type="match status" value="1"/>
</dbReference>
<keyword evidence="2" id="KW-0808">Transferase</keyword>
<organism evidence="2 3">
    <name type="scientific">Yoonia tamlensis</name>
    <dbReference type="NCBI Taxonomy" id="390270"/>
    <lineage>
        <taxon>Bacteria</taxon>
        <taxon>Pseudomonadati</taxon>
        <taxon>Pseudomonadota</taxon>
        <taxon>Alphaproteobacteria</taxon>
        <taxon>Rhodobacterales</taxon>
        <taxon>Paracoccaceae</taxon>
        <taxon>Yoonia</taxon>
    </lineage>
</organism>
<reference evidence="3" key="1">
    <citation type="submission" date="2016-10" db="EMBL/GenBank/DDBJ databases">
        <authorList>
            <person name="Varghese N."/>
            <person name="Submissions S."/>
        </authorList>
    </citation>
    <scope>NUCLEOTIDE SEQUENCE [LARGE SCALE GENOMIC DNA]</scope>
    <source>
        <strain evidence="3">DSM 26879</strain>
    </source>
</reference>
<dbReference type="InterPro" id="IPR036249">
    <property type="entry name" value="Thioredoxin-like_sf"/>
</dbReference>
<evidence type="ECO:0000313" key="3">
    <source>
        <dbReference type="Proteomes" id="UP000199478"/>
    </source>
</evidence>
<dbReference type="GO" id="GO:0016740">
    <property type="term" value="F:transferase activity"/>
    <property type="evidence" value="ECO:0007669"/>
    <property type="project" value="UniProtKB-KW"/>
</dbReference>
<dbReference type="STRING" id="390270.SAMN04488005_2668"/>
<proteinExistence type="predicted"/>
<evidence type="ECO:0000259" key="1">
    <source>
        <dbReference type="PROSITE" id="PS50404"/>
    </source>
</evidence>
<dbReference type="CDD" id="cd03049">
    <property type="entry name" value="GST_N_3"/>
    <property type="match status" value="1"/>
</dbReference>
<dbReference type="SUPFAM" id="SSF47616">
    <property type="entry name" value="GST C-terminal domain-like"/>
    <property type="match status" value="1"/>
</dbReference>
<dbReference type="Proteomes" id="UP000199478">
    <property type="component" value="Unassembled WGS sequence"/>
</dbReference>
<dbReference type="Pfam" id="PF13409">
    <property type="entry name" value="GST_N_2"/>
    <property type="match status" value="1"/>
</dbReference>
<dbReference type="PROSITE" id="PS50404">
    <property type="entry name" value="GST_NTER"/>
    <property type="match status" value="1"/>
</dbReference>
<dbReference type="Pfam" id="PF13410">
    <property type="entry name" value="GST_C_2"/>
    <property type="match status" value="1"/>
</dbReference>
<evidence type="ECO:0000313" key="2">
    <source>
        <dbReference type="EMBL" id="SFR53504.1"/>
    </source>
</evidence>
<protein>
    <submittedName>
        <fullName evidence="2">Glutathione S-transferase, N-terminal domain</fullName>
    </submittedName>
</protein>
<dbReference type="OrthoDB" id="9795329at2"/>
<accession>A0A1I6HGL1</accession>
<dbReference type="Gene3D" id="1.20.1050.10">
    <property type="match status" value="1"/>
</dbReference>
<sequence length="200" mass="21885">MKLLMSPASPFVRKARVVVRELGLTDRVAEVPISTSALNSDPTIVAANPIGKIPALVRDDGPAIYDSRVITRFLNDHAGGALYPQAQIWELLTLEATADAIMEAAVAMTYEIRLRPENERSPAWIEAQWAKASRGISAVNKMWMSHLNGPLNIGQIAIGCALSYVDLRHDARGWRNDNAALAAWHAEFMQRDSMIATAPA</sequence>
<name>A0A1I6HGL1_9RHOB</name>
<dbReference type="InterPro" id="IPR004045">
    <property type="entry name" value="Glutathione_S-Trfase_N"/>
</dbReference>
<gene>
    <name evidence="2" type="ORF">SAMN04488005_2668</name>
</gene>
<dbReference type="RefSeq" id="WP_090201033.1">
    <property type="nucleotide sequence ID" value="NZ_FOYP01000002.1"/>
</dbReference>
<keyword evidence="3" id="KW-1185">Reference proteome</keyword>
<dbReference type="EMBL" id="FOYP01000002">
    <property type="protein sequence ID" value="SFR53504.1"/>
    <property type="molecule type" value="Genomic_DNA"/>
</dbReference>
<dbReference type="Gene3D" id="3.40.30.10">
    <property type="entry name" value="Glutaredoxin"/>
    <property type="match status" value="1"/>
</dbReference>
<dbReference type="CDD" id="cd03205">
    <property type="entry name" value="GST_C_6"/>
    <property type="match status" value="1"/>
</dbReference>